<evidence type="ECO:0000313" key="2">
    <source>
        <dbReference type="Proteomes" id="UP001217485"/>
    </source>
</evidence>
<organism evidence="1 2">
    <name type="scientific">Sorangium atrum</name>
    <dbReference type="NCBI Taxonomy" id="2995308"/>
    <lineage>
        <taxon>Bacteria</taxon>
        <taxon>Pseudomonadati</taxon>
        <taxon>Myxococcota</taxon>
        <taxon>Polyangia</taxon>
        <taxon>Polyangiales</taxon>
        <taxon>Polyangiaceae</taxon>
        <taxon>Sorangium</taxon>
    </lineage>
</organism>
<dbReference type="RefSeq" id="WP_272092923.1">
    <property type="nucleotide sequence ID" value="NZ_JAQNDK010000001.1"/>
</dbReference>
<accession>A0ABT5BPY3</accession>
<evidence type="ECO:0000313" key="1">
    <source>
        <dbReference type="EMBL" id="MDC0676216.1"/>
    </source>
</evidence>
<dbReference type="Proteomes" id="UP001217485">
    <property type="component" value="Unassembled WGS sequence"/>
</dbReference>
<proteinExistence type="predicted"/>
<keyword evidence="2" id="KW-1185">Reference proteome</keyword>
<reference evidence="1 2" key="1">
    <citation type="submission" date="2023-01" db="EMBL/GenBank/DDBJ databases">
        <title>Minimal conservation of predation-associated metabolite biosynthetic gene clusters underscores biosynthetic potential of Myxococcota including descriptions for ten novel species: Archangium lansinium sp. nov., Myxococcus landrumus sp. nov., Nannocystis bai.</title>
        <authorList>
            <person name="Ahearne A."/>
            <person name="Stevens C."/>
            <person name="Dowd S."/>
        </authorList>
    </citation>
    <scope>NUCLEOTIDE SEQUENCE [LARGE SCALE GENOMIC DNA]</scope>
    <source>
        <strain evidence="1 2">WIWO2</strain>
    </source>
</reference>
<sequence length="132" mass="14604">MKISERTHEHLLTKALSEELILAVLKQPRHRLAERAKLTTSDVPQLEKEAVRLRTERSRLVQALASTDQKHRNPEDARQVLAPLFETPLNVTPVETAEGRCFWIEGAAVVGRMLATDAGCLNSASPAGFEPA</sequence>
<name>A0ABT5BPY3_9BACT</name>
<dbReference type="EMBL" id="JAQNDK010000001">
    <property type="protein sequence ID" value="MDC0676216.1"/>
    <property type="molecule type" value="Genomic_DNA"/>
</dbReference>
<gene>
    <name evidence="1" type="ORF">POL72_00580</name>
</gene>
<protein>
    <submittedName>
        <fullName evidence="1">Uncharacterized protein</fullName>
    </submittedName>
</protein>
<comment type="caution">
    <text evidence="1">The sequence shown here is derived from an EMBL/GenBank/DDBJ whole genome shotgun (WGS) entry which is preliminary data.</text>
</comment>